<dbReference type="GO" id="GO:0016787">
    <property type="term" value="F:hydrolase activity"/>
    <property type="evidence" value="ECO:0007669"/>
    <property type="project" value="UniProtKB-KW"/>
</dbReference>
<evidence type="ECO:0000259" key="3">
    <source>
        <dbReference type="Pfam" id="PF00850"/>
    </source>
</evidence>
<evidence type="ECO:0000313" key="5">
    <source>
        <dbReference type="Proteomes" id="UP000662783"/>
    </source>
</evidence>
<dbReference type="GO" id="GO:0004407">
    <property type="term" value="F:histone deacetylase activity"/>
    <property type="evidence" value="ECO:0007669"/>
    <property type="project" value="InterPro"/>
</dbReference>
<dbReference type="AlphaFoldDB" id="A0A974WDK4"/>
<dbReference type="Proteomes" id="UP000662783">
    <property type="component" value="Chromosome"/>
</dbReference>
<dbReference type="InterPro" id="IPR000286">
    <property type="entry name" value="HDACs"/>
</dbReference>
<dbReference type="Pfam" id="PF00850">
    <property type="entry name" value="Hist_deacetyl"/>
    <property type="match status" value="1"/>
</dbReference>
<keyword evidence="5" id="KW-1185">Reference proteome</keyword>
<dbReference type="SUPFAM" id="SSF52768">
    <property type="entry name" value="Arginase/deacetylase"/>
    <property type="match status" value="1"/>
</dbReference>
<dbReference type="InterPro" id="IPR044150">
    <property type="entry name" value="HDAC_classIV"/>
</dbReference>
<sequence>MIRLAFSDKYIYELPEGHRFPIDKYETVKEQLVYEGTIKESQVVDPGLVDEKWILQVHTEKYWKSLATLTISEKERKKIGLPVTELSVKRARNSVAGTLFAINEALEHGLGINLSGGTHHAYESHGEGFCVLNDLAIGSKYLLNQNLATKVLIVDLDVHQGNGTAHIFRNDESVFTFSMHGKGNYPLKKEQSDLDIEMPHNVTDDEYLAKLQTVLPYLIEKVSPDFILYQSGVDVMEGDRLGKMALTKEGVKLRDSFVLNCAKRNGIPVAVTMGGGYSAKFTNLVEAHCNTVRIGLNLYQ</sequence>
<evidence type="ECO:0000313" key="4">
    <source>
        <dbReference type="EMBL" id="QSE96118.1"/>
    </source>
</evidence>
<evidence type="ECO:0000256" key="2">
    <source>
        <dbReference type="ARBA" id="ARBA00022801"/>
    </source>
</evidence>
<dbReference type="PANTHER" id="PTHR10625">
    <property type="entry name" value="HISTONE DEACETYLASE HDAC1-RELATED"/>
    <property type="match status" value="1"/>
</dbReference>
<dbReference type="PRINTS" id="PR01270">
    <property type="entry name" value="HDASUPER"/>
</dbReference>
<dbReference type="RefSeq" id="WP_205720631.1">
    <property type="nucleotide sequence ID" value="NZ_CP070608.1"/>
</dbReference>
<gene>
    <name evidence="4" type="ORF">JR347_10870</name>
</gene>
<comment type="similarity">
    <text evidence="1">Belongs to the histone deacetylase family.</text>
</comment>
<protein>
    <submittedName>
        <fullName evidence="4">Histone deacetylase</fullName>
    </submittedName>
</protein>
<dbReference type="InterPro" id="IPR037138">
    <property type="entry name" value="His_deacetylse_dom_sf"/>
</dbReference>
<dbReference type="InterPro" id="IPR023801">
    <property type="entry name" value="His_deacetylse_dom"/>
</dbReference>
<keyword evidence="2" id="KW-0378">Hydrolase</keyword>
<dbReference type="EMBL" id="CP070608">
    <property type="protein sequence ID" value="QSE96118.1"/>
    <property type="molecule type" value="Genomic_DNA"/>
</dbReference>
<evidence type="ECO:0000256" key="1">
    <source>
        <dbReference type="ARBA" id="ARBA00005947"/>
    </source>
</evidence>
<organism evidence="4 5">
    <name type="scientific">Fulvivirga lutea</name>
    <dbReference type="NCBI Taxonomy" id="2810512"/>
    <lineage>
        <taxon>Bacteria</taxon>
        <taxon>Pseudomonadati</taxon>
        <taxon>Bacteroidota</taxon>
        <taxon>Cytophagia</taxon>
        <taxon>Cytophagales</taxon>
        <taxon>Fulvivirgaceae</taxon>
        <taxon>Fulvivirga</taxon>
    </lineage>
</organism>
<dbReference type="InterPro" id="IPR023696">
    <property type="entry name" value="Ureohydrolase_dom_sf"/>
</dbReference>
<dbReference type="PANTHER" id="PTHR10625:SF19">
    <property type="entry name" value="HISTONE DEACETYLASE 12"/>
    <property type="match status" value="1"/>
</dbReference>
<name>A0A974WDK4_9BACT</name>
<proteinExistence type="inferred from homology"/>
<dbReference type="Gene3D" id="3.40.800.20">
    <property type="entry name" value="Histone deacetylase domain"/>
    <property type="match status" value="1"/>
</dbReference>
<dbReference type="KEGG" id="fuv:JR347_10870"/>
<accession>A0A974WDK4</accession>
<reference evidence="4" key="1">
    <citation type="submission" date="2021-02" db="EMBL/GenBank/DDBJ databases">
        <title>Fulvivirga sp. S481 isolated from sea water.</title>
        <authorList>
            <person name="Bae S.S."/>
            <person name="Baek K."/>
        </authorList>
    </citation>
    <scope>NUCLEOTIDE SEQUENCE</scope>
    <source>
        <strain evidence="4">S481</strain>
    </source>
</reference>
<dbReference type="CDD" id="cd09993">
    <property type="entry name" value="HDAC_classIV"/>
    <property type="match status" value="1"/>
</dbReference>
<feature type="domain" description="Histone deacetylase" evidence="3">
    <location>
        <begin position="18"/>
        <end position="286"/>
    </location>
</feature>
<dbReference type="GO" id="GO:0040029">
    <property type="term" value="P:epigenetic regulation of gene expression"/>
    <property type="evidence" value="ECO:0007669"/>
    <property type="project" value="TreeGrafter"/>
</dbReference>